<evidence type="ECO:0000259" key="2">
    <source>
        <dbReference type="Pfam" id="PF25273"/>
    </source>
</evidence>
<feature type="domain" description="DUF7869" evidence="2">
    <location>
        <begin position="490"/>
        <end position="654"/>
    </location>
</feature>
<dbReference type="AlphaFoldDB" id="A0A6G0W3U0"/>
<keyword evidence="4" id="KW-1185">Reference proteome</keyword>
<protein>
    <recommendedName>
        <fullName evidence="2">DUF7869 domain-containing protein</fullName>
    </recommendedName>
</protein>
<evidence type="ECO:0000313" key="4">
    <source>
        <dbReference type="Proteomes" id="UP000478052"/>
    </source>
</evidence>
<dbReference type="PANTHER" id="PTHR10773">
    <property type="entry name" value="DNA-DIRECTED RNA POLYMERASES I, II, AND III SUBUNIT RPABC2"/>
    <property type="match status" value="1"/>
</dbReference>
<gene>
    <name evidence="3" type="ORF">FWK35_00035107</name>
</gene>
<dbReference type="PANTHER" id="PTHR10773:SF19">
    <property type="match status" value="1"/>
</dbReference>
<feature type="compositionally biased region" description="Acidic residues" evidence="1">
    <location>
        <begin position="735"/>
        <end position="751"/>
    </location>
</feature>
<sequence>GNDSRNDCQVMIPRNKEVTRKLFFDDAVTTNYYNSKENVIAWLTENESNTSVHTDNLVQPKNNSLEFIDINNTDIMILESPVDYDKTSTYNQNAVLIEIPYDFTLQDLQNITSSNNSCTLMPVHNNSGNIIEPITNLELTPAKTLNSNPEYQEPVKIVINGRKQGRIIVNKKKEKQFHKNHITSEYVFSNNCTHINNNKNSGCQISKLSVEDIKLFRNNLSELSNKIDQDKFILTLLLIKNPERTDRHKSERKQRNVIKYYIPNKVGDKIPVCLKIFSQVTSFSPRRLNILCSKFLSTASSPKENRGGSRKIRNSDEVSTSIIEFISKLKCKKSHYARNDSSRSYLPPQWSVNFLFEQWKKKRICINKPIASRGKFHSIFTGNFNLGFGHPRQDVCSYCSELSVKIKTENDNEKKEELSNELKSHQIFSKIFSKTMLTVKPGSINVSFDMMQNQAIPKLSVTDTFYSRQIWLYNLTFVINFSNSEQSPENCHLYTWLESESARGPNEVCSILLHFLGILEDRVRKESSITVLNLFSDSCSAQNKNQFIVATLLYYMNTKNTIFERINHIFPVRGHSYMPPDQVFGRIEKCLRKEEIIVSPHQYYDIFKKFTTVHVLNKYYVMYDIKNIVKTFMKPNVIKTTEQKVFTYYKGIKTVSVSSKYDNNPSTTQTISVLKRGTSLTVLDRKTILPKVNYVKPPKQNDVKNLMRFFVIPEEAKEFYIDIFKPKEPNQKEDDHEDENDIPVYNEDTDF</sequence>
<dbReference type="Pfam" id="PF25273">
    <property type="entry name" value="DUF7869"/>
    <property type="match status" value="1"/>
</dbReference>
<feature type="non-terminal residue" evidence="3">
    <location>
        <position position="1"/>
    </location>
</feature>
<feature type="region of interest" description="Disordered" evidence="1">
    <location>
        <begin position="726"/>
        <end position="751"/>
    </location>
</feature>
<dbReference type="InterPro" id="IPR057191">
    <property type="entry name" value="DUF7869"/>
</dbReference>
<comment type="caution">
    <text evidence="3">The sequence shown here is derived from an EMBL/GenBank/DDBJ whole genome shotgun (WGS) entry which is preliminary data.</text>
</comment>
<dbReference type="OrthoDB" id="8815124at2759"/>
<dbReference type="EMBL" id="VUJU01009665">
    <property type="protein sequence ID" value="KAF0718559.1"/>
    <property type="molecule type" value="Genomic_DNA"/>
</dbReference>
<organism evidence="3 4">
    <name type="scientific">Aphis craccivora</name>
    <name type="common">Cowpea aphid</name>
    <dbReference type="NCBI Taxonomy" id="307492"/>
    <lineage>
        <taxon>Eukaryota</taxon>
        <taxon>Metazoa</taxon>
        <taxon>Ecdysozoa</taxon>
        <taxon>Arthropoda</taxon>
        <taxon>Hexapoda</taxon>
        <taxon>Insecta</taxon>
        <taxon>Pterygota</taxon>
        <taxon>Neoptera</taxon>
        <taxon>Paraneoptera</taxon>
        <taxon>Hemiptera</taxon>
        <taxon>Sternorrhyncha</taxon>
        <taxon>Aphidomorpha</taxon>
        <taxon>Aphidoidea</taxon>
        <taxon>Aphididae</taxon>
        <taxon>Aphidini</taxon>
        <taxon>Aphis</taxon>
        <taxon>Aphis</taxon>
    </lineage>
</organism>
<proteinExistence type="predicted"/>
<evidence type="ECO:0000256" key="1">
    <source>
        <dbReference type="SAM" id="MobiDB-lite"/>
    </source>
</evidence>
<dbReference type="Proteomes" id="UP000478052">
    <property type="component" value="Unassembled WGS sequence"/>
</dbReference>
<name>A0A6G0W3U0_APHCR</name>
<evidence type="ECO:0000313" key="3">
    <source>
        <dbReference type="EMBL" id="KAF0718559.1"/>
    </source>
</evidence>
<accession>A0A6G0W3U0</accession>
<reference evidence="3 4" key="1">
    <citation type="submission" date="2019-08" db="EMBL/GenBank/DDBJ databases">
        <title>Whole genome of Aphis craccivora.</title>
        <authorList>
            <person name="Voronova N.V."/>
            <person name="Shulinski R.S."/>
            <person name="Bandarenka Y.V."/>
            <person name="Zhorov D.G."/>
            <person name="Warner D."/>
        </authorList>
    </citation>
    <scope>NUCLEOTIDE SEQUENCE [LARGE SCALE GENOMIC DNA]</scope>
    <source>
        <strain evidence="3">180601</strain>
        <tissue evidence="3">Whole Body</tissue>
    </source>
</reference>